<keyword evidence="2" id="KW-1185">Reference proteome</keyword>
<gene>
    <name evidence="1" type="ORF">SUNI508_04917</name>
</gene>
<comment type="caution">
    <text evidence="1">The sequence shown here is derived from an EMBL/GenBank/DDBJ whole genome shotgun (WGS) entry which is preliminary data.</text>
</comment>
<protein>
    <submittedName>
        <fullName evidence="1">SnoaL-like domain-containing protein</fullName>
    </submittedName>
</protein>
<proteinExistence type="predicted"/>
<dbReference type="EMBL" id="JARVKF010000124">
    <property type="protein sequence ID" value="KAK9422238.1"/>
    <property type="molecule type" value="Genomic_DNA"/>
</dbReference>
<evidence type="ECO:0000313" key="1">
    <source>
        <dbReference type="EMBL" id="KAK9422238.1"/>
    </source>
</evidence>
<sequence>MTDHNSTKSAILSVLIGFRKALSKRLPFAAEASKFIIDSSLAVLIHPQGVTQCTLAEMVGLTQAQAAEHLKSDSNSHLKIQPSEPAQQVWIYEDIAAIWDGYAMVTDSGKSINQVVALTSLALTSNGWKISGISSMQWSPGDPTPPCSSEVRPEIMKPIEAMLSEFPDPHWDALSEWFLPGAGNTRSRPPAEPEVATMEESIERLQVLVDKVAPAVFQEKIHDVEMRTCGRLGFAWTPFVVEVGGKPRHEGTNIFSFLEKDGKWVFSGCQDFGKPIE</sequence>
<name>A0ABR2V5P8_9PEZI</name>
<evidence type="ECO:0000313" key="2">
    <source>
        <dbReference type="Proteomes" id="UP001408356"/>
    </source>
</evidence>
<accession>A0ABR2V5P8</accession>
<dbReference type="Proteomes" id="UP001408356">
    <property type="component" value="Unassembled WGS sequence"/>
</dbReference>
<reference evidence="1 2" key="1">
    <citation type="journal article" date="2024" name="J. Plant Pathol.">
        <title>Sequence and assembly of the genome of Seiridium unicorne, isolate CBS 538.82, causal agent of cypress canker disease.</title>
        <authorList>
            <person name="Scali E."/>
            <person name="Rocca G.D."/>
            <person name="Danti R."/>
            <person name="Garbelotto M."/>
            <person name="Barberini S."/>
            <person name="Baroncelli R."/>
            <person name="Emiliani G."/>
        </authorList>
    </citation>
    <scope>NUCLEOTIDE SEQUENCE [LARGE SCALE GENOMIC DNA]</scope>
    <source>
        <strain evidence="1 2">BM-138-508</strain>
    </source>
</reference>
<organism evidence="1 2">
    <name type="scientific">Seiridium unicorne</name>
    <dbReference type="NCBI Taxonomy" id="138068"/>
    <lineage>
        <taxon>Eukaryota</taxon>
        <taxon>Fungi</taxon>
        <taxon>Dikarya</taxon>
        <taxon>Ascomycota</taxon>
        <taxon>Pezizomycotina</taxon>
        <taxon>Sordariomycetes</taxon>
        <taxon>Xylariomycetidae</taxon>
        <taxon>Amphisphaeriales</taxon>
        <taxon>Sporocadaceae</taxon>
        <taxon>Seiridium</taxon>
    </lineage>
</organism>